<dbReference type="InterPro" id="IPR050681">
    <property type="entry name" value="CDF/SLC30A"/>
</dbReference>
<dbReference type="RefSeq" id="WP_312031960.1">
    <property type="nucleotide sequence ID" value="NZ_CP051151.1"/>
</dbReference>
<dbReference type="NCBIfam" id="TIGR01297">
    <property type="entry name" value="CDF"/>
    <property type="match status" value="1"/>
</dbReference>
<feature type="transmembrane region" description="Helical" evidence="8">
    <location>
        <begin position="80"/>
        <end position="102"/>
    </location>
</feature>
<feature type="domain" description="Cation efflux protein cytoplasmic" evidence="10">
    <location>
        <begin position="208"/>
        <end position="282"/>
    </location>
</feature>
<evidence type="ECO:0000256" key="7">
    <source>
        <dbReference type="ARBA" id="ARBA00023136"/>
    </source>
</evidence>
<dbReference type="EMBL" id="CP051151">
    <property type="protein sequence ID" value="QLY39490.1"/>
    <property type="molecule type" value="Genomic_DNA"/>
</dbReference>
<dbReference type="GO" id="GO:0005886">
    <property type="term" value="C:plasma membrane"/>
    <property type="evidence" value="ECO:0007669"/>
    <property type="project" value="TreeGrafter"/>
</dbReference>
<feature type="transmembrane region" description="Helical" evidence="8">
    <location>
        <begin position="12"/>
        <end position="33"/>
    </location>
</feature>
<protein>
    <submittedName>
        <fullName evidence="11">Cation transporter</fullName>
    </submittedName>
</protein>
<dbReference type="GO" id="GO:0005385">
    <property type="term" value="F:zinc ion transmembrane transporter activity"/>
    <property type="evidence" value="ECO:0007669"/>
    <property type="project" value="TreeGrafter"/>
</dbReference>
<feature type="transmembrane region" description="Helical" evidence="8">
    <location>
        <begin position="114"/>
        <end position="133"/>
    </location>
</feature>
<dbReference type="InterPro" id="IPR058533">
    <property type="entry name" value="Cation_efflux_TM"/>
</dbReference>
<dbReference type="Pfam" id="PF16916">
    <property type="entry name" value="ZT_dimer"/>
    <property type="match status" value="1"/>
</dbReference>
<dbReference type="AlphaFoldDB" id="A0A7L6MZS6"/>
<evidence type="ECO:0000256" key="1">
    <source>
        <dbReference type="ARBA" id="ARBA00004141"/>
    </source>
</evidence>
<gene>
    <name evidence="11" type="ORF">HF295_00885</name>
</gene>
<dbReference type="InterPro" id="IPR002524">
    <property type="entry name" value="Cation_efflux"/>
</dbReference>
<organism evidence="11 12">
    <name type="scientific">Hujiaoplasma nucleasis</name>
    <dbReference type="NCBI Taxonomy" id="2725268"/>
    <lineage>
        <taxon>Bacteria</taxon>
        <taxon>Bacillati</taxon>
        <taxon>Mycoplasmatota</taxon>
        <taxon>Mollicutes</taxon>
        <taxon>Candidatus Izemoplasmatales</taxon>
        <taxon>Hujiaoplasmataceae</taxon>
        <taxon>Hujiaoplasma</taxon>
    </lineage>
</organism>
<feature type="transmembrane region" description="Helical" evidence="8">
    <location>
        <begin position="178"/>
        <end position="195"/>
    </location>
</feature>
<dbReference type="InterPro" id="IPR027469">
    <property type="entry name" value="Cation_efflux_TMD_sf"/>
</dbReference>
<evidence type="ECO:0000256" key="5">
    <source>
        <dbReference type="ARBA" id="ARBA00022989"/>
    </source>
</evidence>
<dbReference type="InterPro" id="IPR036837">
    <property type="entry name" value="Cation_efflux_CTD_sf"/>
</dbReference>
<dbReference type="PANTHER" id="PTHR11562:SF17">
    <property type="entry name" value="RE54080P-RELATED"/>
    <property type="match status" value="1"/>
</dbReference>
<evidence type="ECO:0000256" key="6">
    <source>
        <dbReference type="ARBA" id="ARBA00023065"/>
    </source>
</evidence>
<dbReference type="SUPFAM" id="SSF160240">
    <property type="entry name" value="Cation efflux protein cytoplasmic domain-like"/>
    <property type="match status" value="1"/>
</dbReference>
<evidence type="ECO:0000259" key="9">
    <source>
        <dbReference type="Pfam" id="PF01545"/>
    </source>
</evidence>
<evidence type="ECO:0000256" key="8">
    <source>
        <dbReference type="SAM" id="Phobius"/>
    </source>
</evidence>
<evidence type="ECO:0000256" key="3">
    <source>
        <dbReference type="ARBA" id="ARBA00022448"/>
    </source>
</evidence>
<keyword evidence="4 8" id="KW-0812">Transmembrane</keyword>
<keyword evidence="7 8" id="KW-0472">Membrane</keyword>
<comment type="similarity">
    <text evidence="2">Belongs to the cation diffusion facilitator (CDF) transporter (TC 2.A.4) family. SLC30A subfamily.</text>
</comment>
<proteinExistence type="inferred from homology"/>
<dbReference type="Pfam" id="PF01545">
    <property type="entry name" value="Cation_efflux"/>
    <property type="match status" value="1"/>
</dbReference>
<keyword evidence="5 8" id="KW-1133">Transmembrane helix</keyword>
<keyword evidence="12" id="KW-1185">Reference proteome</keyword>
<dbReference type="SUPFAM" id="SSF161111">
    <property type="entry name" value="Cation efflux protein transmembrane domain-like"/>
    <property type="match status" value="1"/>
</dbReference>
<feature type="domain" description="Cation efflux protein transmembrane" evidence="9">
    <location>
        <begin position="13"/>
        <end position="199"/>
    </location>
</feature>
<name>A0A7L6MZS6_9MOLU</name>
<dbReference type="KEGG" id="tbk:HF295_00885"/>
<reference evidence="11 12" key="1">
    <citation type="submission" date="2020-04" db="EMBL/GenBank/DDBJ databases">
        <authorList>
            <person name="Zheng R.K."/>
            <person name="Sun C.M."/>
        </authorList>
    </citation>
    <scope>NUCLEOTIDE SEQUENCE [LARGE SCALE GENOMIC DNA]</scope>
    <source>
        <strain evidence="12">zrk29</strain>
    </source>
</reference>
<dbReference type="Gene3D" id="1.20.1510.10">
    <property type="entry name" value="Cation efflux protein transmembrane domain"/>
    <property type="match status" value="1"/>
</dbReference>
<keyword evidence="3" id="KW-0813">Transport</keyword>
<evidence type="ECO:0000313" key="12">
    <source>
        <dbReference type="Proteomes" id="UP000512167"/>
    </source>
</evidence>
<evidence type="ECO:0000259" key="10">
    <source>
        <dbReference type="Pfam" id="PF16916"/>
    </source>
</evidence>
<accession>A0A7L6MZS6</accession>
<dbReference type="InterPro" id="IPR027470">
    <property type="entry name" value="Cation_efflux_CTD"/>
</dbReference>
<keyword evidence="6" id="KW-0406">Ion transport</keyword>
<evidence type="ECO:0000313" key="11">
    <source>
        <dbReference type="EMBL" id="QLY39490.1"/>
    </source>
</evidence>
<dbReference type="Proteomes" id="UP000512167">
    <property type="component" value="Chromosome"/>
</dbReference>
<comment type="subcellular location">
    <subcellularLocation>
        <location evidence="1">Membrane</location>
        <topology evidence="1">Multi-pass membrane protein</topology>
    </subcellularLocation>
</comment>
<evidence type="ECO:0000256" key="4">
    <source>
        <dbReference type="ARBA" id="ARBA00022692"/>
    </source>
</evidence>
<dbReference type="PANTHER" id="PTHR11562">
    <property type="entry name" value="CATION EFFLUX PROTEIN/ ZINC TRANSPORTER"/>
    <property type="match status" value="1"/>
</dbReference>
<sequence length="307" mass="34593">MSKNRPMKSEKRMFLSFILNFIFTVFEFFGGLITGSIALLSDAVHDLGDSISIGVAIILEKKSKQKPDYKYTYGYYRFSLLGGLISSIILIVGSTLIIYRAIERLFNPQDLMNPELLIVFAVIGVIVNGLAAFNASKGHSINEKVISLHLLEDVFGWVALLIAALLINIFNIPIIDTILSLLFSIYIIIHVARNLKSILEVFLEKAPKSPKISQIKNSLVQIDDVVDIHHVHYWTLEGSIPIITLHVTLKSGQEDQSIIKIQREIHYKLHDLGIDHATIQIEFEGLECVGEDCSNINVENNHHHHHH</sequence>
<evidence type="ECO:0000256" key="2">
    <source>
        <dbReference type="ARBA" id="ARBA00008873"/>
    </source>
</evidence>